<keyword evidence="4" id="KW-0812">Transmembrane</keyword>
<dbReference type="Pfam" id="PF00400">
    <property type="entry name" value="WD40"/>
    <property type="match status" value="3"/>
</dbReference>
<keyword evidence="2" id="KW-0677">Repeat</keyword>
<dbReference type="InterPro" id="IPR001680">
    <property type="entry name" value="WD40_rpt"/>
</dbReference>
<dbReference type="RefSeq" id="XP_007775624.1">
    <property type="nucleotide sequence ID" value="XM_007777434.1"/>
</dbReference>
<evidence type="ECO:0000313" key="6">
    <source>
        <dbReference type="Proteomes" id="UP000053558"/>
    </source>
</evidence>
<dbReference type="PANTHER" id="PTHR19857">
    <property type="entry name" value="MITOCHONDRIAL DIVISION PROTEIN 1-RELATED"/>
    <property type="match status" value="1"/>
</dbReference>
<keyword evidence="4" id="KW-0472">Membrane</keyword>
<evidence type="ECO:0000256" key="3">
    <source>
        <dbReference type="PROSITE-ProRule" id="PRU00221"/>
    </source>
</evidence>
<keyword evidence="1 3" id="KW-0853">WD repeat</keyword>
<dbReference type="Gene3D" id="2.130.10.10">
    <property type="entry name" value="YVTN repeat-like/Quinoprotein amine dehydrogenase"/>
    <property type="match status" value="1"/>
</dbReference>
<reference evidence="6" key="1">
    <citation type="journal article" date="2012" name="Science">
        <title>The Paleozoic origin of enzymatic lignin decomposition reconstructed from 31 fungal genomes.</title>
        <authorList>
            <person name="Floudas D."/>
            <person name="Binder M."/>
            <person name="Riley R."/>
            <person name="Barry K."/>
            <person name="Blanchette R.A."/>
            <person name="Henrissat B."/>
            <person name="Martinez A.T."/>
            <person name="Otillar R."/>
            <person name="Spatafora J.W."/>
            <person name="Yadav J.S."/>
            <person name="Aerts A."/>
            <person name="Benoit I."/>
            <person name="Boyd A."/>
            <person name="Carlson A."/>
            <person name="Copeland A."/>
            <person name="Coutinho P.M."/>
            <person name="de Vries R.P."/>
            <person name="Ferreira P."/>
            <person name="Findley K."/>
            <person name="Foster B."/>
            <person name="Gaskell J."/>
            <person name="Glotzer D."/>
            <person name="Gorecki P."/>
            <person name="Heitman J."/>
            <person name="Hesse C."/>
            <person name="Hori C."/>
            <person name="Igarashi K."/>
            <person name="Jurgens J.A."/>
            <person name="Kallen N."/>
            <person name="Kersten P."/>
            <person name="Kohler A."/>
            <person name="Kuees U."/>
            <person name="Kumar T.K.A."/>
            <person name="Kuo A."/>
            <person name="LaButti K."/>
            <person name="Larrondo L.F."/>
            <person name="Lindquist E."/>
            <person name="Ling A."/>
            <person name="Lombard V."/>
            <person name="Lucas S."/>
            <person name="Lundell T."/>
            <person name="Martin R."/>
            <person name="McLaughlin D.J."/>
            <person name="Morgenstern I."/>
            <person name="Morin E."/>
            <person name="Murat C."/>
            <person name="Nagy L.G."/>
            <person name="Nolan M."/>
            <person name="Ohm R.A."/>
            <person name="Patyshakuliyeva A."/>
            <person name="Rokas A."/>
            <person name="Ruiz-Duenas F.J."/>
            <person name="Sabat G."/>
            <person name="Salamov A."/>
            <person name="Samejima M."/>
            <person name="Schmutz J."/>
            <person name="Slot J.C."/>
            <person name="St John F."/>
            <person name="Stenlid J."/>
            <person name="Sun H."/>
            <person name="Sun S."/>
            <person name="Syed K."/>
            <person name="Tsang A."/>
            <person name="Wiebenga A."/>
            <person name="Young D."/>
            <person name="Pisabarro A."/>
            <person name="Eastwood D.C."/>
            <person name="Martin F."/>
            <person name="Cullen D."/>
            <person name="Grigoriev I.V."/>
            <person name="Hibbett D.S."/>
        </authorList>
    </citation>
    <scope>NUCLEOTIDE SEQUENCE [LARGE SCALE GENOMIC DNA]</scope>
    <source>
        <strain evidence="6">RWD-64-598 SS2</strain>
    </source>
</reference>
<accession>R7SDM6</accession>
<dbReference type="KEGG" id="cput:CONPUDRAFT_78225"/>
<dbReference type="PROSITE" id="PS50082">
    <property type="entry name" value="WD_REPEATS_2"/>
    <property type="match status" value="2"/>
</dbReference>
<dbReference type="InterPro" id="IPR051179">
    <property type="entry name" value="WD_repeat_multifunction"/>
</dbReference>
<dbReference type="OMA" id="AESIHIY"/>
<organism evidence="5 6">
    <name type="scientific">Coniophora puteana (strain RWD-64-598)</name>
    <name type="common">Brown rot fungus</name>
    <dbReference type="NCBI Taxonomy" id="741705"/>
    <lineage>
        <taxon>Eukaryota</taxon>
        <taxon>Fungi</taxon>
        <taxon>Dikarya</taxon>
        <taxon>Basidiomycota</taxon>
        <taxon>Agaricomycotina</taxon>
        <taxon>Agaricomycetes</taxon>
        <taxon>Agaricomycetidae</taxon>
        <taxon>Boletales</taxon>
        <taxon>Coniophorineae</taxon>
        <taxon>Coniophoraceae</taxon>
        <taxon>Coniophora</taxon>
    </lineage>
</organism>
<feature type="transmembrane region" description="Helical" evidence="4">
    <location>
        <begin position="362"/>
        <end position="388"/>
    </location>
</feature>
<evidence type="ECO:0000313" key="5">
    <source>
        <dbReference type="EMBL" id="EIW74268.1"/>
    </source>
</evidence>
<keyword evidence="4" id="KW-1133">Transmembrane helix</keyword>
<dbReference type="SUPFAM" id="SSF50978">
    <property type="entry name" value="WD40 repeat-like"/>
    <property type="match status" value="1"/>
</dbReference>
<dbReference type="GeneID" id="19209723"/>
<dbReference type="OrthoDB" id="3238562at2759"/>
<proteinExistence type="predicted"/>
<feature type="repeat" description="WD" evidence="3">
    <location>
        <begin position="257"/>
        <end position="293"/>
    </location>
</feature>
<name>R7SDM6_CONPW</name>
<dbReference type="PANTHER" id="PTHR19857:SF8">
    <property type="entry name" value="ANGIO-ASSOCIATED MIGRATORY CELL PROTEIN"/>
    <property type="match status" value="1"/>
</dbReference>
<dbReference type="SMART" id="SM00320">
    <property type="entry name" value="WD40"/>
    <property type="match status" value="5"/>
</dbReference>
<dbReference type="InterPro" id="IPR036322">
    <property type="entry name" value="WD40_repeat_dom_sf"/>
</dbReference>
<evidence type="ECO:0000256" key="4">
    <source>
        <dbReference type="SAM" id="Phobius"/>
    </source>
</evidence>
<dbReference type="AlphaFoldDB" id="R7SDM6"/>
<sequence length="438" mass="48948">MPVLEFELKHDLRRHRDAVHTLAVNLESRTLLSAGQEGILMVWNLQTGEIEQEIDQYFHGPISCVTWLFQNDNGPNSFAAGFADGTVHVYESSSANGPFQYVSMVRAHDGQVENMCWDGTHCRLATVGDGSIQVWCWTNRGPYNLLAMSCATEVRSGTLVSLVEKPPRKSLIARTVHFLDRGSSVMISYLESHEIHCYGIEPWTLKWTKVLPTRIGDTCLSDSGGFLFVSNLTNGVDKYALPTMERVDSFPHPIIRNAILQVAFAPAANLLVVGGDDGFLRVFDHRTGKIMHHVEHAESGFEVRTITCVEDEAGCILVSAGTARKKRCDVKIWTLDRKPAKVSGTHSDDRSPRPSPLELHSWIGVLARTMIHIVLSMLITLVLLYWVFSSSKELQPHLQVFVEHMYGGPLFTKTLSYDEIPAEWAAEWAADRAAHSDH</sequence>
<dbReference type="EMBL" id="JH711593">
    <property type="protein sequence ID" value="EIW74268.1"/>
    <property type="molecule type" value="Genomic_DNA"/>
</dbReference>
<dbReference type="eggNOG" id="ENOG502RUZK">
    <property type="taxonomic scope" value="Eukaryota"/>
</dbReference>
<gene>
    <name evidence="5" type="ORF">CONPUDRAFT_78225</name>
</gene>
<protein>
    <submittedName>
        <fullName evidence="5">WD40 repeat-like protein</fullName>
    </submittedName>
</protein>
<dbReference type="Proteomes" id="UP000053558">
    <property type="component" value="Unassembled WGS sequence"/>
</dbReference>
<evidence type="ECO:0000256" key="1">
    <source>
        <dbReference type="ARBA" id="ARBA00022574"/>
    </source>
</evidence>
<evidence type="ECO:0000256" key="2">
    <source>
        <dbReference type="ARBA" id="ARBA00022737"/>
    </source>
</evidence>
<feature type="repeat" description="WD" evidence="3">
    <location>
        <begin position="12"/>
        <end position="53"/>
    </location>
</feature>
<dbReference type="InterPro" id="IPR015943">
    <property type="entry name" value="WD40/YVTN_repeat-like_dom_sf"/>
</dbReference>
<keyword evidence="6" id="KW-1185">Reference proteome</keyword>
<dbReference type="PROSITE" id="PS50294">
    <property type="entry name" value="WD_REPEATS_REGION"/>
    <property type="match status" value="1"/>
</dbReference>